<dbReference type="EMBL" id="CAJNOK010000001">
    <property type="protein sequence ID" value="CAF0720909.1"/>
    <property type="molecule type" value="Genomic_DNA"/>
</dbReference>
<evidence type="ECO:0000313" key="3">
    <source>
        <dbReference type="EMBL" id="CAF3492117.1"/>
    </source>
</evidence>
<organism evidence="2 4">
    <name type="scientific">Didymodactylos carnosus</name>
    <dbReference type="NCBI Taxonomy" id="1234261"/>
    <lineage>
        <taxon>Eukaryota</taxon>
        <taxon>Metazoa</taxon>
        <taxon>Spiralia</taxon>
        <taxon>Gnathifera</taxon>
        <taxon>Rotifera</taxon>
        <taxon>Eurotatoria</taxon>
        <taxon>Bdelloidea</taxon>
        <taxon>Philodinida</taxon>
        <taxon>Philodinidae</taxon>
        <taxon>Didymodactylos</taxon>
    </lineage>
</organism>
<evidence type="ECO:0000256" key="1">
    <source>
        <dbReference type="SAM" id="MobiDB-lite"/>
    </source>
</evidence>
<evidence type="ECO:0000313" key="4">
    <source>
        <dbReference type="Proteomes" id="UP000677228"/>
    </source>
</evidence>
<proteinExistence type="predicted"/>
<dbReference type="Proteomes" id="UP000677228">
    <property type="component" value="Unassembled WGS sequence"/>
</dbReference>
<sequence length="235" mass="26604">MDKNGGNADNYFRQKLASSLRTDFKDIVFTSDFKFGKLVDQEYGGKTYNRVGTKYDDLTRDRIRLEEFNDLNALVNGEYDGVYGFGINNEYDLKDGDNVLTLDGLANLDKRPQEKFRIENDIAVAKFQNFLFREWFRDQQPLVVKAALIKNLNGGISTETTPPPETSASNPSERAASISQLAKETYEGLDLTDAELKDYGLNLPLFSDRDTGLDAYYYNNLKGYLDNFAAQQTTA</sequence>
<dbReference type="Proteomes" id="UP000682733">
    <property type="component" value="Unassembled WGS sequence"/>
</dbReference>
<gene>
    <name evidence="2" type="ORF">OVA965_LOCUS36</name>
    <name evidence="3" type="ORF">TMI583_LOCUS36</name>
</gene>
<protein>
    <submittedName>
        <fullName evidence="2">Uncharacterized protein</fullName>
    </submittedName>
</protein>
<feature type="region of interest" description="Disordered" evidence="1">
    <location>
        <begin position="154"/>
        <end position="177"/>
    </location>
</feature>
<comment type="caution">
    <text evidence="2">The sequence shown here is derived from an EMBL/GenBank/DDBJ whole genome shotgun (WGS) entry which is preliminary data.</text>
</comment>
<dbReference type="Pfam" id="PF12506">
    <property type="entry name" value="DUF3713"/>
    <property type="match status" value="1"/>
</dbReference>
<dbReference type="AlphaFoldDB" id="A0A8S2CJV2"/>
<dbReference type="EMBL" id="CAJOBA010000001">
    <property type="protein sequence ID" value="CAF3492117.1"/>
    <property type="molecule type" value="Genomic_DNA"/>
</dbReference>
<reference evidence="2" key="1">
    <citation type="submission" date="2021-02" db="EMBL/GenBank/DDBJ databases">
        <authorList>
            <person name="Nowell W R."/>
        </authorList>
    </citation>
    <scope>NUCLEOTIDE SEQUENCE</scope>
</reference>
<evidence type="ECO:0000313" key="2">
    <source>
        <dbReference type="EMBL" id="CAF0720909.1"/>
    </source>
</evidence>
<accession>A0A8S2CJV2</accession>
<dbReference type="InterPro" id="IPR022186">
    <property type="entry name" value="DUF3713"/>
</dbReference>
<name>A0A8S2CJV2_9BILA</name>